<dbReference type="AlphaFoldDB" id="A0A8J2KXF9"/>
<keyword evidence="3" id="KW-1185">Reference proteome</keyword>
<feature type="non-terminal residue" evidence="2">
    <location>
        <position position="1"/>
    </location>
</feature>
<evidence type="ECO:0000256" key="1">
    <source>
        <dbReference type="SAM" id="MobiDB-lite"/>
    </source>
</evidence>
<feature type="region of interest" description="Disordered" evidence="1">
    <location>
        <begin position="148"/>
        <end position="229"/>
    </location>
</feature>
<protein>
    <submittedName>
        <fullName evidence="2">Uncharacterized protein</fullName>
    </submittedName>
</protein>
<dbReference type="OrthoDB" id="420046at2759"/>
<dbReference type="EMBL" id="CAJVCH010526756">
    <property type="protein sequence ID" value="CAG7822561.1"/>
    <property type="molecule type" value="Genomic_DNA"/>
</dbReference>
<evidence type="ECO:0000313" key="2">
    <source>
        <dbReference type="EMBL" id="CAG7822561.1"/>
    </source>
</evidence>
<evidence type="ECO:0000313" key="3">
    <source>
        <dbReference type="Proteomes" id="UP000708208"/>
    </source>
</evidence>
<organism evidence="2 3">
    <name type="scientific">Allacma fusca</name>
    <dbReference type="NCBI Taxonomy" id="39272"/>
    <lineage>
        <taxon>Eukaryota</taxon>
        <taxon>Metazoa</taxon>
        <taxon>Ecdysozoa</taxon>
        <taxon>Arthropoda</taxon>
        <taxon>Hexapoda</taxon>
        <taxon>Collembola</taxon>
        <taxon>Symphypleona</taxon>
        <taxon>Sminthuridae</taxon>
        <taxon>Allacma</taxon>
    </lineage>
</organism>
<comment type="caution">
    <text evidence="2">The sequence shown here is derived from an EMBL/GenBank/DDBJ whole genome shotgun (WGS) entry which is preliminary data.</text>
</comment>
<feature type="compositionally biased region" description="Basic and acidic residues" evidence="1">
    <location>
        <begin position="165"/>
        <end position="177"/>
    </location>
</feature>
<gene>
    <name evidence="2" type="ORF">AFUS01_LOCUS32826</name>
</gene>
<proteinExistence type="predicted"/>
<accession>A0A8J2KXF9</accession>
<dbReference type="Proteomes" id="UP000708208">
    <property type="component" value="Unassembled WGS sequence"/>
</dbReference>
<name>A0A8J2KXF9_9HEXA</name>
<reference evidence="2" key="1">
    <citation type="submission" date="2021-06" db="EMBL/GenBank/DDBJ databases">
        <authorList>
            <person name="Hodson N. C."/>
            <person name="Mongue J. A."/>
            <person name="Jaron S. K."/>
        </authorList>
    </citation>
    <scope>NUCLEOTIDE SEQUENCE</scope>
</reference>
<sequence>IKNSRGWIPPSGDDNLPFVFSHCKRGRRVEIIGFPSVSLPLEMRQVERERGHRGKALKAHLCTSKVCGDTVTGVECGEEVNNWLSTVFNRPGLKLLHMTQEQSRTPRNAIDEISLANFSQFLLVSMGSLRHLAEELLDRNVDFIQSYSSHEDSQIQESSQSKLDSPAHNENQDNGRDEESESEIRTGCSRIDQNGDQDRVRLQQKPHIGSSPITTSTIGNAGLTPLPNGKMRKVHQNEKERLEITKVGPIFPRESSPFLILVMFNHFVKE</sequence>